<proteinExistence type="predicted"/>
<dbReference type="EMBL" id="JAHCLR010000012">
    <property type="protein sequence ID" value="MBS9533499.1"/>
    <property type="molecule type" value="Genomic_DNA"/>
</dbReference>
<evidence type="ECO:0000313" key="1">
    <source>
        <dbReference type="EMBL" id="MBS9533499.1"/>
    </source>
</evidence>
<sequence length="471" mass="50304">MIAGGGPAGTGALIWAARHGLLGDWLDRGVVIVERSDALGGTLSNYALNADSRGSSFLECLDGPNCEPFLTEVRADPVTRELGRWRDRRPPLELVDRFQRRLGAALRAEFDRHPRSRVLTGVTVRAVHLKHDGALVAKVVERDSRPAAINSSSIVLALGGRENTAVESVDLAPGLNLAHWQSKIMSSHRVISRGGQQEVVGRLADTGGEPRVVIIGGSHSAFSAAWVLLEDIPGLTFGAGGVQIIHRSAPRVMYRTCDEARDDGYEFGEADVCQVTGRVHRHGGLRGEGRRAWRRMDGKAGEQPDGRVAFTLTAGLSRAELIHRLDAADLIVSALGYRMVTVPVFDADGLPVPLPNAGPCVDPCSRLCAADGRPVPGVLAVGLGSGFLPPKELGGEASFAGSHASVWENQHGLGEMIYRAVKDRAVQPILDPGAQWPSGGRLSASLAVLTAVYEQRFGRPPLEYDTTTPPL</sequence>
<dbReference type="Proteomes" id="UP001519535">
    <property type="component" value="Unassembled WGS sequence"/>
</dbReference>
<name>A0ABS5RIS1_9MYCO</name>
<dbReference type="SUPFAM" id="SSF51905">
    <property type="entry name" value="FAD/NAD(P)-binding domain"/>
    <property type="match status" value="1"/>
</dbReference>
<evidence type="ECO:0008006" key="3">
    <source>
        <dbReference type="Google" id="ProtNLM"/>
    </source>
</evidence>
<evidence type="ECO:0000313" key="2">
    <source>
        <dbReference type="Proteomes" id="UP001519535"/>
    </source>
</evidence>
<gene>
    <name evidence="1" type="ORF">KIH27_07845</name>
</gene>
<protein>
    <recommendedName>
        <fullName evidence="3">FAD/NAD(P)-binding domain-containing protein</fullName>
    </recommendedName>
</protein>
<accession>A0ABS5RIS1</accession>
<comment type="caution">
    <text evidence="1">The sequence shown here is derived from an EMBL/GenBank/DDBJ whole genome shotgun (WGS) entry which is preliminary data.</text>
</comment>
<keyword evidence="2" id="KW-1185">Reference proteome</keyword>
<dbReference type="InterPro" id="IPR036188">
    <property type="entry name" value="FAD/NAD-bd_sf"/>
</dbReference>
<organism evidence="1 2">
    <name type="scientific">Mycolicibacter acidiphilus</name>
    <dbReference type="NCBI Taxonomy" id="2835306"/>
    <lineage>
        <taxon>Bacteria</taxon>
        <taxon>Bacillati</taxon>
        <taxon>Actinomycetota</taxon>
        <taxon>Actinomycetes</taxon>
        <taxon>Mycobacteriales</taxon>
        <taxon>Mycobacteriaceae</taxon>
        <taxon>Mycolicibacter</taxon>
    </lineage>
</organism>
<reference evidence="1 2" key="1">
    <citation type="submission" date="2021-05" db="EMBL/GenBank/DDBJ databases">
        <title>Mycobacterium acidophilum sp. nov., an extremely acid-tolerant member of the genus Mycobacterium.</title>
        <authorList>
            <person name="Xia J."/>
        </authorList>
    </citation>
    <scope>NUCLEOTIDE SEQUENCE [LARGE SCALE GENOMIC DNA]</scope>
    <source>
        <strain evidence="1 2">M1</strain>
    </source>
</reference>